<dbReference type="Pfam" id="PF01177">
    <property type="entry name" value="Asp_Glu_race"/>
    <property type="match status" value="1"/>
</dbReference>
<dbReference type="InterPro" id="IPR015942">
    <property type="entry name" value="Asp/Glu/hydantoin_racemase"/>
</dbReference>
<keyword evidence="3" id="KW-1185">Reference proteome</keyword>
<organism evidence="2 3">
    <name type="scientific">Colletotrichum orchidophilum</name>
    <dbReference type="NCBI Taxonomy" id="1209926"/>
    <lineage>
        <taxon>Eukaryota</taxon>
        <taxon>Fungi</taxon>
        <taxon>Dikarya</taxon>
        <taxon>Ascomycota</taxon>
        <taxon>Pezizomycotina</taxon>
        <taxon>Sordariomycetes</taxon>
        <taxon>Hypocreomycetidae</taxon>
        <taxon>Glomerellales</taxon>
        <taxon>Glomerellaceae</taxon>
        <taxon>Colletotrichum</taxon>
    </lineage>
</organism>
<dbReference type="STRING" id="1209926.A0A1G4BKS7"/>
<gene>
    <name evidence="2" type="ORF">CORC01_02621</name>
</gene>
<comment type="caution">
    <text evidence="2">The sequence shown here is derived from an EMBL/GenBank/DDBJ whole genome shotgun (WGS) entry which is preliminary data.</text>
</comment>
<evidence type="ECO:0000313" key="3">
    <source>
        <dbReference type="Proteomes" id="UP000176998"/>
    </source>
</evidence>
<dbReference type="Proteomes" id="UP000176998">
    <property type="component" value="Unassembled WGS sequence"/>
</dbReference>
<dbReference type="RefSeq" id="XP_022479184.1">
    <property type="nucleotide sequence ID" value="XM_022614271.1"/>
</dbReference>
<dbReference type="AlphaFoldDB" id="A0A1G4BKS7"/>
<name>A0A1G4BKS7_9PEZI</name>
<dbReference type="OrthoDB" id="412018at2759"/>
<proteinExistence type="inferred from homology"/>
<evidence type="ECO:0000313" key="2">
    <source>
        <dbReference type="EMBL" id="OHF02042.1"/>
    </source>
</evidence>
<dbReference type="GeneID" id="34555781"/>
<protein>
    <submittedName>
        <fullName evidence="2">Asp/Glu/Hydantoin racemase</fullName>
    </submittedName>
</protein>
<dbReference type="GO" id="GO:0047661">
    <property type="term" value="F:amino-acid racemase activity"/>
    <property type="evidence" value="ECO:0007669"/>
    <property type="project" value="InterPro"/>
</dbReference>
<dbReference type="InterPro" id="IPR052186">
    <property type="entry name" value="Hydantoin_racemase-like"/>
</dbReference>
<evidence type="ECO:0000256" key="1">
    <source>
        <dbReference type="ARBA" id="ARBA00038414"/>
    </source>
</evidence>
<dbReference type="Gene3D" id="3.40.50.12500">
    <property type="match status" value="1"/>
</dbReference>
<accession>A0A1G4BKS7</accession>
<dbReference type="PANTHER" id="PTHR28047:SF5">
    <property type="entry name" value="PROTEIN DCG1"/>
    <property type="match status" value="1"/>
</dbReference>
<dbReference type="EMBL" id="MJBS01000015">
    <property type="protein sequence ID" value="OHF02042.1"/>
    <property type="molecule type" value="Genomic_DNA"/>
</dbReference>
<dbReference type="PANTHER" id="PTHR28047">
    <property type="entry name" value="PROTEIN DCG1"/>
    <property type="match status" value="1"/>
</dbReference>
<comment type="similarity">
    <text evidence="1">Belongs to the HyuE racemase family.</text>
</comment>
<reference evidence="2 3" key="1">
    <citation type="submission" date="2016-09" db="EMBL/GenBank/DDBJ databases">
        <authorList>
            <person name="Capua I."/>
            <person name="De Benedictis P."/>
            <person name="Joannis T."/>
            <person name="Lombin L.H."/>
            <person name="Cattoli G."/>
        </authorList>
    </citation>
    <scope>NUCLEOTIDE SEQUENCE [LARGE SCALE GENOMIC DNA]</scope>
    <source>
        <strain evidence="2 3">IMI 309357</strain>
    </source>
</reference>
<dbReference type="InterPro" id="IPR053714">
    <property type="entry name" value="Iso_Racemase_Enz_sf"/>
</dbReference>
<sequence>MAPPTDKPTTLLCIIPISTTGMTEDLTRIYPSTPSLQITFIDGRDLKNCPPCIENHAQAISSTNALLPRAVEHITTHRPDAVLVCCFSDHPLVYALRERFASDEIPITGIFQAALQEATADGGKFGIVTTAAAWETPLTESVHHLGYGRFSAGVAATGLSPLELESLDRGVVVHRIAAYSKPLIDAGAESIILGCAGMTALEEDVLSALPPSMKTIDGVRAGIRFLSRRRDEETASTESAFFPRDDTKTNIAVRSTEVAGNAEQVV</sequence>